<feature type="domain" description="DUF547" evidence="3">
    <location>
        <begin position="368"/>
        <end position="496"/>
    </location>
</feature>
<comment type="caution">
    <text evidence="5">The sequence shown here is derived from an EMBL/GenBank/DDBJ whole genome shotgun (WGS) entry which is preliminary data.</text>
</comment>
<dbReference type="InterPro" id="IPR025757">
    <property type="entry name" value="MIP1_Leuzipper"/>
</dbReference>
<dbReference type="InterPro" id="IPR006869">
    <property type="entry name" value="DUF547"/>
</dbReference>
<proteinExistence type="predicted"/>
<feature type="domain" description="Ternary complex factor MIP1 leucine-zipper" evidence="4">
    <location>
        <begin position="27"/>
        <end position="108"/>
    </location>
</feature>
<dbReference type="Pfam" id="PF04784">
    <property type="entry name" value="DUF547"/>
    <property type="match status" value="1"/>
</dbReference>
<feature type="coiled-coil region" evidence="1">
    <location>
        <begin position="30"/>
        <end position="104"/>
    </location>
</feature>
<name>A0A9D5C7D3_9LILI</name>
<sequence>MITMSLMAHASTILPDMKKIRFDVGGQQKRLQLEQEVSELQKMVENEEKVHEVLERALLPCASGTILHIPSFLLKKAKELLAELVMVEEEIMRLEGEIGKIQQSISDEREARERELKRSDDAQVDHMSASIMATPSDQHSVSFRQSSRINSFHEKVPLETKPMFFINQAISGGYIMNGFSNKAKKEITEKKENQKFGGIQERVPRKSGIVVENQSSPKLLPRPQRTKDSTNNPAKKINQNLQPNKLSERIVKCLICVFLRLLRTTRTMEIEKSGNLSRSLPSSLLSRSLRIEGGLNPKTNQTTQKEFGQKDPYGVLETEDSLLRDIGPYKNLVQFTTSSLDLKGISTSVPLLKKLRGLLNSLEEVDLRFLNHQQKLAFWINMYNTCIMHGFLEHGLPSDPEKVHALRNKAVLNIGGNKLNALAIEHLILRQPSNIKEAKDAKDENEDSIQSMYGLEQSEPNIIFALCVGNRSSPAVRIYTAESVIGELEKAKLEYLQASIVVTSTRRLMIPKLLVSNMRELAEDLDSLVEWICNQLPTSGSLRKSIVECLRGHSNGKMSEVVGVIPYDMEFQYLLPK</sequence>
<feature type="region of interest" description="Disordered" evidence="2">
    <location>
        <begin position="191"/>
        <end position="238"/>
    </location>
</feature>
<gene>
    <name evidence="5" type="ORF">J5N97_024249</name>
</gene>
<keyword evidence="6" id="KW-1185">Reference proteome</keyword>
<dbReference type="PANTHER" id="PTHR46248">
    <property type="entry name" value="EXPRESSED PROTEIN"/>
    <property type="match status" value="1"/>
</dbReference>
<accession>A0A9D5C7D3</accession>
<evidence type="ECO:0000256" key="1">
    <source>
        <dbReference type="SAM" id="Coils"/>
    </source>
</evidence>
<evidence type="ECO:0000256" key="2">
    <source>
        <dbReference type="SAM" id="MobiDB-lite"/>
    </source>
</evidence>
<evidence type="ECO:0008006" key="7">
    <source>
        <dbReference type="Google" id="ProtNLM"/>
    </source>
</evidence>
<protein>
    <recommendedName>
        <fullName evidence="7">Ternary complex factor MIP1 leucine-zipper domain-containing protein</fullName>
    </recommendedName>
</protein>
<organism evidence="5 6">
    <name type="scientific">Dioscorea zingiberensis</name>
    <dbReference type="NCBI Taxonomy" id="325984"/>
    <lineage>
        <taxon>Eukaryota</taxon>
        <taxon>Viridiplantae</taxon>
        <taxon>Streptophyta</taxon>
        <taxon>Embryophyta</taxon>
        <taxon>Tracheophyta</taxon>
        <taxon>Spermatophyta</taxon>
        <taxon>Magnoliopsida</taxon>
        <taxon>Liliopsida</taxon>
        <taxon>Dioscoreales</taxon>
        <taxon>Dioscoreaceae</taxon>
        <taxon>Dioscorea</taxon>
    </lineage>
</organism>
<feature type="compositionally biased region" description="Polar residues" evidence="2">
    <location>
        <begin position="229"/>
        <end position="238"/>
    </location>
</feature>
<evidence type="ECO:0000259" key="4">
    <source>
        <dbReference type="Pfam" id="PF14389"/>
    </source>
</evidence>
<dbReference type="OrthoDB" id="418495at2759"/>
<reference evidence="5" key="2">
    <citation type="journal article" date="2022" name="Hortic Res">
        <title>The genome of Dioscorea zingiberensis sheds light on the biosynthesis, origin and evolution of the medicinally important diosgenin saponins.</title>
        <authorList>
            <person name="Li Y."/>
            <person name="Tan C."/>
            <person name="Li Z."/>
            <person name="Guo J."/>
            <person name="Li S."/>
            <person name="Chen X."/>
            <person name="Wang C."/>
            <person name="Dai X."/>
            <person name="Yang H."/>
            <person name="Song W."/>
            <person name="Hou L."/>
            <person name="Xu J."/>
            <person name="Tong Z."/>
            <person name="Xu A."/>
            <person name="Yuan X."/>
            <person name="Wang W."/>
            <person name="Yang Q."/>
            <person name="Chen L."/>
            <person name="Sun Z."/>
            <person name="Wang K."/>
            <person name="Pan B."/>
            <person name="Chen J."/>
            <person name="Bao Y."/>
            <person name="Liu F."/>
            <person name="Qi X."/>
            <person name="Gang D.R."/>
            <person name="Wen J."/>
            <person name="Li J."/>
        </authorList>
    </citation>
    <scope>NUCLEOTIDE SEQUENCE</scope>
    <source>
        <strain evidence="5">Dzin_1.0</strain>
    </source>
</reference>
<reference evidence="5" key="1">
    <citation type="submission" date="2021-03" db="EMBL/GenBank/DDBJ databases">
        <authorList>
            <person name="Li Z."/>
            <person name="Yang C."/>
        </authorList>
    </citation>
    <scope>NUCLEOTIDE SEQUENCE</scope>
    <source>
        <strain evidence="5">Dzin_1.0</strain>
        <tissue evidence="5">Leaf</tissue>
    </source>
</reference>
<dbReference type="PANTHER" id="PTHR46248:SF6">
    <property type="entry name" value="OS03G0859900 PROTEIN"/>
    <property type="match status" value="1"/>
</dbReference>
<keyword evidence="1" id="KW-0175">Coiled coil</keyword>
<evidence type="ECO:0000259" key="3">
    <source>
        <dbReference type="Pfam" id="PF04784"/>
    </source>
</evidence>
<dbReference type="Pfam" id="PF14389">
    <property type="entry name" value="Lzipper-MIP1"/>
    <property type="match status" value="1"/>
</dbReference>
<dbReference type="EMBL" id="JAGGNH010000007">
    <property type="protein sequence ID" value="KAJ0967332.1"/>
    <property type="molecule type" value="Genomic_DNA"/>
</dbReference>
<dbReference type="AlphaFoldDB" id="A0A9D5C7D3"/>
<evidence type="ECO:0000313" key="6">
    <source>
        <dbReference type="Proteomes" id="UP001085076"/>
    </source>
</evidence>
<dbReference type="Proteomes" id="UP001085076">
    <property type="component" value="Miscellaneous, Linkage group lg07"/>
</dbReference>
<evidence type="ECO:0000313" key="5">
    <source>
        <dbReference type="EMBL" id="KAJ0967332.1"/>
    </source>
</evidence>